<dbReference type="InterPro" id="IPR000504">
    <property type="entry name" value="RRM_dom"/>
</dbReference>
<dbReference type="GO" id="GO:0003723">
    <property type="term" value="F:RNA binding"/>
    <property type="evidence" value="ECO:0007669"/>
    <property type="project" value="UniProtKB-UniRule"/>
</dbReference>
<dbReference type="WBParaSite" id="L893_g21512.t1">
    <property type="protein sequence ID" value="L893_g21512.t1"/>
    <property type="gene ID" value="L893_g21512"/>
</dbReference>
<protein>
    <submittedName>
        <fullName evidence="6">RRM domain-containing protein</fullName>
    </submittedName>
</protein>
<evidence type="ECO:0000259" key="4">
    <source>
        <dbReference type="PROSITE" id="PS50102"/>
    </source>
</evidence>
<sequence length="194" mass="21524">ELLEINTSRSLNAVSSAAPGKTAPFSADKSGDKAELLVTKIHPDVTEEELLEKFSTVGPVLSVKISRDPGGGDVSAYVLFKQIADAERALDTLYWDDMKGELICIQWSPNSAKGIIKNLRRLQIWNLDENIDDNALRQHFEKFGPIVKAQVKCGEGQKFAFVLFENPTDADKAADEMHGKTVGSKDLRIYQKWC</sequence>
<keyword evidence="2 3" id="KW-0694">RNA-binding</keyword>
<organism evidence="5 6">
    <name type="scientific">Steinernema glaseri</name>
    <dbReference type="NCBI Taxonomy" id="37863"/>
    <lineage>
        <taxon>Eukaryota</taxon>
        <taxon>Metazoa</taxon>
        <taxon>Ecdysozoa</taxon>
        <taxon>Nematoda</taxon>
        <taxon>Chromadorea</taxon>
        <taxon>Rhabditida</taxon>
        <taxon>Tylenchina</taxon>
        <taxon>Panagrolaimomorpha</taxon>
        <taxon>Strongyloidoidea</taxon>
        <taxon>Steinernematidae</taxon>
        <taxon>Steinernema</taxon>
    </lineage>
</organism>
<evidence type="ECO:0000256" key="3">
    <source>
        <dbReference type="PROSITE-ProRule" id="PRU00176"/>
    </source>
</evidence>
<keyword evidence="1" id="KW-0677">Repeat</keyword>
<dbReference type="SMART" id="SM00360">
    <property type="entry name" value="RRM"/>
    <property type="match status" value="2"/>
</dbReference>
<evidence type="ECO:0000313" key="6">
    <source>
        <dbReference type="WBParaSite" id="L893_g21512.t1"/>
    </source>
</evidence>
<dbReference type="PANTHER" id="PTHR24012">
    <property type="entry name" value="RNA BINDING PROTEIN"/>
    <property type="match status" value="1"/>
</dbReference>
<dbReference type="PROSITE" id="PS50102">
    <property type="entry name" value="RRM"/>
    <property type="match status" value="2"/>
</dbReference>
<dbReference type="SUPFAM" id="SSF54928">
    <property type="entry name" value="RNA-binding domain, RBD"/>
    <property type="match status" value="1"/>
</dbReference>
<reference evidence="6" key="1">
    <citation type="submission" date="2016-11" db="UniProtKB">
        <authorList>
            <consortium name="WormBaseParasite"/>
        </authorList>
    </citation>
    <scope>IDENTIFICATION</scope>
</reference>
<keyword evidence="5" id="KW-1185">Reference proteome</keyword>
<proteinExistence type="predicted"/>
<dbReference type="InterPro" id="IPR012677">
    <property type="entry name" value="Nucleotide-bd_a/b_plait_sf"/>
</dbReference>
<name>A0A1I7Z057_9BILA</name>
<dbReference type="Gene3D" id="3.30.70.330">
    <property type="match status" value="2"/>
</dbReference>
<evidence type="ECO:0000313" key="5">
    <source>
        <dbReference type="Proteomes" id="UP000095287"/>
    </source>
</evidence>
<feature type="domain" description="RRM" evidence="4">
    <location>
        <begin position="34"/>
        <end position="110"/>
    </location>
</feature>
<evidence type="ECO:0000256" key="1">
    <source>
        <dbReference type="ARBA" id="ARBA00022737"/>
    </source>
</evidence>
<feature type="domain" description="RRM" evidence="4">
    <location>
        <begin position="120"/>
        <end position="189"/>
    </location>
</feature>
<dbReference type="InterPro" id="IPR035979">
    <property type="entry name" value="RBD_domain_sf"/>
</dbReference>
<dbReference type="Pfam" id="PF00076">
    <property type="entry name" value="RRM_1"/>
    <property type="match status" value="2"/>
</dbReference>
<dbReference type="Proteomes" id="UP000095287">
    <property type="component" value="Unplaced"/>
</dbReference>
<evidence type="ECO:0000256" key="2">
    <source>
        <dbReference type="ARBA" id="ARBA00022884"/>
    </source>
</evidence>
<dbReference type="AlphaFoldDB" id="A0A1I7Z057"/>
<accession>A0A1I7Z057</accession>